<evidence type="ECO:0000256" key="1">
    <source>
        <dbReference type="SAM" id="SignalP"/>
    </source>
</evidence>
<feature type="domain" description="DUF1588" evidence="4">
    <location>
        <begin position="612"/>
        <end position="707"/>
    </location>
</feature>
<feature type="signal peptide" evidence="1">
    <location>
        <begin position="1"/>
        <end position="23"/>
    </location>
</feature>
<dbReference type="SUPFAM" id="SSF46626">
    <property type="entry name" value="Cytochrome c"/>
    <property type="match status" value="1"/>
</dbReference>
<evidence type="ECO:0000259" key="5">
    <source>
        <dbReference type="Pfam" id="PF07631"/>
    </source>
</evidence>
<dbReference type="GO" id="GO:0009055">
    <property type="term" value="F:electron transfer activity"/>
    <property type="evidence" value="ECO:0007669"/>
    <property type="project" value="InterPro"/>
</dbReference>
<proteinExistence type="predicted"/>
<feature type="domain" description="DUF1592" evidence="5">
    <location>
        <begin position="455"/>
        <end position="593"/>
    </location>
</feature>
<dbReference type="Gene3D" id="1.10.760.10">
    <property type="entry name" value="Cytochrome c-like domain"/>
    <property type="match status" value="1"/>
</dbReference>
<dbReference type="Pfam" id="PF07627">
    <property type="entry name" value="PSCyt3"/>
    <property type="match status" value="1"/>
</dbReference>
<evidence type="ECO:0000313" key="9">
    <source>
        <dbReference type="Proteomes" id="UP000315017"/>
    </source>
</evidence>
<dbReference type="AlphaFoldDB" id="A0A517Y9U8"/>
<dbReference type="EMBL" id="CP036274">
    <property type="protein sequence ID" value="QDU27004.1"/>
    <property type="molecule type" value="Genomic_DNA"/>
</dbReference>
<evidence type="ECO:0000259" key="6">
    <source>
        <dbReference type="Pfam" id="PF07635"/>
    </source>
</evidence>
<evidence type="ECO:0000259" key="2">
    <source>
        <dbReference type="Pfam" id="PF07624"/>
    </source>
</evidence>
<dbReference type="InterPro" id="IPR011478">
    <property type="entry name" value="DUF1585"/>
</dbReference>
<dbReference type="InterPro" id="IPR036909">
    <property type="entry name" value="Cyt_c-like_dom_sf"/>
</dbReference>
<dbReference type="Pfam" id="PF07637">
    <property type="entry name" value="PSD5"/>
    <property type="match status" value="1"/>
</dbReference>
<sequence precursor="true">MSNRHLFVAALVLCCFDIGASTAADPASEKLLAEVRPVLQKHCLGCHSGTEPKGELRLDQLGTDLTAKETREAWQNVHEQLRIGAMPPKEKPRPTKEELTQLTTWIDARLAAAEERKRAATGRVVLRRMNRIEYENTVRDLLGIETPLRELLPLDTSAAGFDNVGEALHTSSFLLDRYLEAADTAINQAISNRPQPPTLVKKRLSLQDSHQVKNTTEKVFRKREDGSVVLFCSSLWQSVGLSHFYPQDRGRYRFRLSASAIQNKAEPVTFRILSGAGGMGGPKAHLVGYFDVRDEEPRVIEFVDHMEPRTSITILPYGLPSAQAINKIGADVYDGPGLAIDWVDVEGPLHETWPPESHQRLFGDMKQGSFPIYNQRDRVEVISEQPLVDAERIVKKFARRAFRRSVTDEELKPFLALFSASLDEKQTFEQAIRVALAAIMVSPEFLFLKEEPGQLNDFALASRLSYFLWSSMPDEELLSLAEQGLLKKSGRVGERERESKDVLGDQVERLLRHPKSHAFTENFVGQWLNLREIDATNPSHILYPEMDDMLKASMVRETELFFAEVLSNNRPLTNFVSSDFSMLNGRLARHYGIPGVAGWEFQKVQLPADSHRGGLLTMASVLKVTANGTHTSPVVRGAFVLDRILGTPPPKPPENIAGLEPDIRGATTIRQQLAKHRQLDSCASCHVQIDPPGFALESFDVIGGYREFYRTSGSGKAVMIDGKRMPYLQGPPIDPADKLADGRAFANIDEFKQLLLTDKDQLTRALATKLITYGTGAPPETLDAPQLEQIVSRVKAKEYGFRDLIHAIVASELFQQK</sequence>
<keyword evidence="9" id="KW-1185">Reference proteome</keyword>
<dbReference type="InterPro" id="IPR011429">
    <property type="entry name" value="Cyt_c_Planctomycete-type"/>
</dbReference>
<accession>A0A517Y9U8</accession>
<evidence type="ECO:0000259" key="7">
    <source>
        <dbReference type="Pfam" id="PF07637"/>
    </source>
</evidence>
<dbReference type="Pfam" id="PF07631">
    <property type="entry name" value="PSD4"/>
    <property type="match status" value="1"/>
</dbReference>
<feature type="chain" id="PRO_5022117684" description="Planctomycete cytochrome C" evidence="1">
    <location>
        <begin position="24"/>
        <end position="817"/>
    </location>
</feature>
<gene>
    <name evidence="8" type="ORF">ETAA8_20880</name>
</gene>
<dbReference type="KEGG" id="aagg:ETAA8_20880"/>
<dbReference type="GO" id="GO:0020037">
    <property type="term" value="F:heme binding"/>
    <property type="evidence" value="ECO:0007669"/>
    <property type="project" value="InterPro"/>
</dbReference>
<protein>
    <recommendedName>
        <fullName evidence="10">Planctomycete cytochrome C</fullName>
    </recommendedName>
</protein>
<dbReference type="OrthoDB" id="175242at2"/>
<feature type="domain" description="DUF1595" evidence="7">
    <location>
        <begin position="390"/>
        <end position="450"/>
    </location>
</feature>
<dbReference type="InterPro" id="IPR013036">
    <property type="entry name" value="DUF1587"/>
</dbReference>
<evidence type="ECO:0000259" key="3">
    <source>
        <dbReference type="Pfam" id="PF07626"/>
    </source>
</evidence>
<feature type="domain" description="DUF1585" evidence="2">
    <location>
        <begin position="741"/>
        <end position="814"/>
    </location>
</feature>
<keyword evidence="1" id="KW-0732">Signal</keyword>
<evidence type="ECO:0000259" key="4">
    <source>
        <dbReference type="Pfam" id="PF07627"/>
    </source>
</evidence>
<dbReference type="Pfam" id="PF07635">
    <property type="entry name" value="PSCyt1"/>
    <property type="match status" value="1"/>
</dbReference>
<dbReference type="RefSeq" id="WP_145087883.1">
    <property type="nucleotide sequence ID" value="NZ_CP036274.1"/>
</dbReference>
<dbReference type="Pfam" id="PF07626">
    <property type="entry name" value="PSD3"/>
    <property type="match status" value="1"/>
</dbReference>
<reference evidence="8 9" key="1">
    <citation type="submission" date="2019-02" db="EMBL/GenBank/DDBJ databases">
        <title>Deep-cultivation of Planctomycetes and their phenomic and genomic characterization uncovers novel biology.</title>
        <authorList>
            <person name="Wiegand S."/>
            <person name="Jogler M."/>
            <person name="Boedeker C."/>
            <person name="Pinto D."/>
            <person name="Vollmers J."/>
            <person name="Rivas-Marin E."/>
            <person name="Kohn T."/>
            <person name="Peeters S.H."/>
            <person name="Heuer A."/>
            <person name="Rast P."/>
            <person name="Oberbeckmann S."/>
            <person name="Bunk B."/>
            <person name="Jeske O."/>
            <person name="Meyerdierks A."/>
            <person name="Storesund J.E."/>
            <person name="Kallscheuer N."/>
            <person name="Luecker S."/>
            <person name="Lage O.M."/>
            <person name="Pohl T."/>
            <person name="Merkel B.J."/>
            <person name="Hornburger P."/>
            <person name="Mueller R.-W."/>
            <person name="Bruemmer F."/>
            <person name="Labrenz M."/>
            <person name="Spormann A.M."/>
            <person name="Op den Camp H."/>
            <person name="Overmann J."/>
            <person name="Amann R."/>
            <person name="Jetten M.S.M."/>
            <person name="Mascher T."/>
            <person name="Medema M.H."/>
            <person name="Devos D.P."/>
            <person name="Kaster A.-K."/>
            <person name="Ovreas L."/>
            <person name="Rohde M."/>
            <person name="Galperin M.Y."/>
            <person name="Jogler C."/>
        </authorList>
    </citation>
    <scope>NUCLEOTIDE SEQUENCE [LARGE SCALE GENOMIC DNA]</scope>
    <source>
        <strain evidence="8 9">ETA_A8</strain>
    </source>
</reference>
<organism evidence="8 9">
    <name type="scientific">Anatilimnocola aggregata</name>
    <dbReference type="NCBI Taxonomy" id="2528021"/>
    <lineage>
        <taxon>Bacteria</taxon>
        <taxon>Pseudomonadati</taxon>
        <taxon>Planctomycetota</taxon>
        <taxon>Planctomycetia</taxon>
        <taxon>Pirellulales</taxon>
        <taxon>Pirellulaceae</taxon>
        <taxon>Anatilimnocola</taxon>
    </lineage>
</organism>
<name>A0A517Y9U8_9BACT</name>
<evidence type="ECO:0000313" key="8">
    <source>
        <dbReference type="EMBL" id="QDU27004.1"/>
    </source>
</evidence>
<dbReference type="InterPro" id="IPR013039">
    <property type="entry name" value="DUF1588"/>
</dbReference>
<evidence type="ECO:0008006" key="10">
    <source>
        <dbReference type="Google" id="ProtNLM"/>
    </source>
</evidence>
<dbReference type="InterPro" id="IPR013043">
    <property type="entry name" value="DUF1595"/>
</dbReference>
<dbReference type="Proteomes" id="UP000315017">
    <property type="component" value="Chromosome"/>
</dbReference>
<feature type="domain" description="Cytochrome C Planctomycete-type" evidence="6">
    <location>
        <begin position="43"/>
        <end position="90"/>
    </location>
</feature>
<dbReference type="InterPro" id="IPR013042">
    <property type="entry name" value="DUF1592"/>
</dbReference>
<dbReference type="Pfam" id="PF07624">
    <property type="entry name" value="PSD2"/>
    <property type="match status" value="1"/>
</dbReference>
<feature type="domain" description="DUF1587" evidence="3">
    <location>
        <begin position="127"/>
        <end position="190"/>
    </location>
</feature>